<dbReference type="Pfam" id="PF02875">
    <property type="entry name" value="Mur_ligase_C"/>
    <property type="match status" value="1"/>
</dbReference>
<dbReference type="GO" id="GO:0009252">
    <property type="term" value="P:peptidoglycan biosynthetic process"/>
    <property type="evidence" value="ECO:0007669"/>
    <property type="project" value="UniProtKB-UniRule"/>
</dbReference>
<evidence type="ECO:0000259" key="15">
    <source>
        <dbReference type="Pfam" id="PF08245"/>
    </source>
</evidence>
<gene>
    <name evidence="10" type="primary">murF</name>
    <name evidence="16" type="ORF">H9771_05875</name>
</gene>
<dbReference type="PANTHER" id="PTHR43024:SF1">
    <property type="entry name" value="UDP-N-ACETYLMURAMOYL-TRIPEPTIDE--D-ALANYL-D-ALANINE LIGASE"/>
    <property type="match status" value="1"/>
</dbReference>
<evidence type="ECO:0000256" key="2">
    <source>
        <dbReference type="ARBA" id="ARBA00022598"/>
    </source>
</evidence>
<reference evidence="16" key="2">
    <citation type="submission" date="2021-04" db="EMBL/GenBank/DDBJ databases">
        <authorList>
            <person name="Gilroy R."/>
        </authorList>
    </citation>
    <scope>NUCLEOTIDE SEQUENCE</scope>
    <source>
        <strain evidence="16">ChiHjej9B8-13557</strain>
    </source>
</reference>
<evidence type="ECO:0000256" key="11">
    <source>
        <dbReference type="RuleBase" id="RU004136"/>
    </source>
</evidence>
<dbReference type="InterPro" id="IPR000713">
    <property type="entry name" value="Mur_ligase_N"/>
</dbReference>
<comment type="subcellular location">
    <subcellularLocation>
        <location evidence="10 11">Cytoplasm</location>
    </subcellularLocation>
</comment>
<dbReference type="Gene3D" id="3.40.1390.10">
    <property type="entry name" value="MurE/MurF, N-terminal domain"/>
    <property type="match status" value="1"/>
</dbReference>
<dbReference type="InterPro" id="IPR013221">
    <property type="entry name" value="Mur_ligase_cen"/>
</dbReference>
<dbReference type="InterPro" id="IPR035911">
    <property type="entry name" value="MurE/MurF_N"/>
</dbReference>
<protein>
    <recommendedName>
        <fullName evidence="10 11">UDP-N-acetylmuramoyl-tripeptide--D-alanyl-D-alanine ligase</fullName>
        <ecNumber evidence="10 11">6.3.2.10</ecNumber>
    </recommendedName>
    <alternativeName>
        <fullName evidence="10">D-alanyl-D-alanine-adding enzyme</fullName>
    </alternativeName>
</protein>
<evidence type="ECO:0000259" key="13">
    <source>
        <dbReference type="Pfam" id="PF01225"/>
    </source>
</evidence>
<dbReference type="EMBL" id="DWXX01000100">
    <property type="protein sequence ID" value="HJB59168.1"/>
    <property type="molecule type" value="Genomic_DNA"/>
</dbReference>
<dbReference type="Gene3D" id="3.40.1190.10">
    <property type="entry name" value="Mur-like, catalytic domain"/>
    <property type="match status" value="1"/>
</dbReference>
<dbReference type="GO" id="GO:0051301">
    <property type="term" value="P:cell division"/>
    <property type="evidence" value="ECO:0007669"/>
    <property type="project" value="UniProtKB-KW"/>
</dbReference>
<evidence type="ECO:0000256" key="5">
    <source>
        <dbReference type="ARBA" id="ARBA00022840"/>
    </source>
</evidence>
<keyword evidence="8 10" id="KW-0131">Cell cycle</keyword>
<evidence type="ECO:0000259" key="14">
    <source>
        <dbReference type="Pfam" id="PF02875"/>
    </source>
</evidence>
<comment type="catalytic activity">
    <reaction evidence="10 11">
        <text>D-alanyl-D-alanine + UDP-N-acetyl-alpha-D-muramoyl-L-alanyl-gamma-D-glutamyl-meso-2,6-diaminopimelate + ATP = UDP-N-acetyl-alpha-D-muramoyl-L-alanyl-gamma-D-glutamyl-meso-2,6-diaminopimeloyl-D-alanyl-D-alanine + ADP + phosphate + H(+)</text>
        <dbReference type="Rhea" id="RHEA:28374"/>
        <dbReference type="ChEBI" id="CHEBI:15378"/>
        <dbReference type="ChEBI" id="CHEBI:30616"/>
        <dbReference type="ChEBI" id="CHEBI:43474"/>
        <dbReference type="ChEBI" id="CHEBI:57822"/>
        <dbReference type="ChEBI" id="CHEBI:61386"/>
        <dbReference type="ChEBI" id="CHEBI:83905"/>
        <dbReference type="ChEBI" id="CHEBI:456216"/>
        <dbReference type="EC" id="6.3.2.10"/>
    </reaction>
</comment>
<feature type="compositionally biased region" description="Basic and acidic residues" evidence="12">
    <location>
        <begin position="466"/>
        <end position="476"/>
    </location>
</feature>
<dbReference type="PANTHER" id="PTHR43024">
    <property type="entry name" value="UDP-N-ACETYLMURAMOYL-TRIPEPTIDE--D-ALANYL-D-ALANINE LIGASE"/>
    <property type="match status" value="1"/>
</dbReference>
<evidence type="ECO:0000256" key="3">
    <source>
        <dbReference type="ARBA" id="ARBA00022618"/>
    </source>
</evidence>
<feature type="region of interest" description="Disordered" evidence="12">
    <location>
        <begin position="453"/>
        <end position="476"/>
    </location>
</feature>
<dbReference type="GO" id="GO:0005737">
    <property type="term" value="C:cytoplasm"/>
    <property type="evidence" value="ECO:0007669"/>
    <property type="project" value="UniProtKB-SubCell"/>
</dbReference>
<dbReference type="GO" id="GO:0005524">
    <property type="term" value="F:ATP binding"/>
    <property type="evidence" value="ECO:0007669"/>
    <property type="project" value="UniProtKB-UniRule"/>
</dbReference>
<evidence type="ECO:0000256" key="1">
    <source>
        <dbReference type="ARBA" id="ARBA00022490"/>
    </source>
</evidence>
<evidence type="ECO:0000256" key="7">
    <source>
        <dbReference type="ARBA" id="ARBA00022984"/>
    </source>
</evidence>
<dbReference type="Pfam" id="PF08245">
    <property type="entry name" value="Mur_ligase_M"/>
    <property type="match status" value="1"/>
</dbReference>
<dbReference type="EC" id="6.3.2.10" evidence="10 11"/>
<dbReference type="Pfam" id="PF01225">
    <property type="entry name" value="Mur_ligase"/>
    <property type="match status" value="1"/>
</dbReference>
<dbReference type="InterPro" id="IPR036615">
    <property type="entry name" value="Mur_ligase_C_dom_sf"/>
</dbReference>
<evidence type="ECO:0000256" key="9">
    <source>
        <dbReference type="ARBA" id="ARBA00023316"/>
    </source>
</evidence>
<proteinExistence type="inferred from homology"/>
<keyword evidence="5 10" id="KW-0067">ATP-binding</keyword>
<keyword evidence="1 10" id="KW-0963">Cytoplasm</keyword>
<name>A0A9D2MFJ6_9FIRM</name>
<evidence type="ECO:0000256" key="10">
    <source>
        <dbReference type="HAMAP-Rule" id="MF_02019"/>
    </source>
</evidence>
<evidence type="ECO:0000256" key="8">
    <source>
        <dbReference type="ARBA" id="ARBA00023306"/>
    </source>
</evidence>
<keyword evidence="3 10" id="KW-0132">Cell division</keyword>
<dbReference type="GO" id="GO:0071555">
    <property type="term" value="P:cell wall organization"/>
    <property type="evidence" value="ECO:0007669"/>
    <property type="project" value="UniProtKB-KW"/>
</dbReference>
<keyword evidence="6 10" id="KW-0133">Cell shape</keyword>
<comment type="function">
    <text evidence="10 11">Involved in cell wall formation. Catalyzes the final step in the synthesis of UDP-N-acetylmuramoyl-pentapeptide, the precursor of murein.</text>
</comment>
<dbReference type="InterPro" id="IPR051046">
    <property type="entry name" value="MurCDEF_CellWall_CoF430Synth"/>
</dbReference>
<dbReference type="Proteomes" id="UP000824211">
    <property type="component" value="Unassembled WGS sequence"/>
</dbReference>
<keyword evidence="9 10" id="KW-0961">Cell wall biogenesis/degradation</keyword>
<dbReference type="GO" id="GO:0047480">
    <property type="term" value="F:UDP-N-acetylmuramoyl-tripeptide-D-alanyl-D-alanine ligase activity"/>
    <property type="evidence" value="ECO:0007669"/>
    <property type="project" value="UniProtKB-UniRule"/>
</dbReference>
<evidence type="ECO:0000256" key="6">
    <source>
        <dbReference type="ARBA" id="ARBA00022960"/>
    </source>
</evidence>
<sequence length="476" mass="51264">MEPIAAKTLLAGLTPAERIPDGQTVALVTTDSRAAAPGCVFVAFPGEHFDGHDFAAKAVAAGAAWVVLNRPVEGVPEDKTILCPDSYRAMMQMGANYRAQFSPKVIGVTGSVGKTTTKEFCAAALAGLGPTIKTEGNQNNELGLPRTLFQIGADTRYAVLEMGMNHAGEISRLSRCAKPDIGIITCIGLSHIGNLGSRENICKAKLEICDGMPAGAPLILNYDDEYLRKAQLPAHVRPVWYSMTSQEADVCASAIRQEDDGMSFLIDDAENGCFMVHIPALGRHNVANALAAYCAAIQAGLEPRDAIKQMKEFRQTGMRQLILDSHGVKIIEDCYNANPTSMQAALAMFKDYPCKRRFAVLADMLELGDEGRAEHEALGRLVAQSGVDVLITYGELARRTATVAAAKGVRTIHANNYDEIAAFLAKVTAPGDAVLFKGSRAMELEHAVEKMRALQDAAAQAEDQAEDRNDQDDRRE</sequence>
<comment type="caution">
    <text evidence="16">The sequence shown here is derived from an EMBL/GenBank/DDBJ whole genome shotgun (WGS) entry which is preliminary data.</text>
</comment>
<evidence type="ECO:0000256" key="12">
    <source>
        <dbReference type="SAM" id="MobiDB-lite"/>
    </source>
</evidence>
<accession>A0A9D2MFJ6</accession>
<comment type="pathway">
    <text evidence="10 11">Cell wall biogenesis; peptidoglycan biosynthesis.</text>
</comment>
<dbReference type="Gene3D" id="3.90.190.20">
    <property type="entry name" value="Mur ligase, C-terminal domain"/>
    <property type="match status" value="1"/>
</dbReference>
<keyword evidence="4 10" id="KW-0547">Nucleotide-binding</keyword>
<keyword evidence="7 10" id="KW-0573">Peptidoglycan synthesis</keyword>
<dbReference type="AlphaFoldDB" id="A0A9D2MFJ6"/>
<feature type="binding site" evidence="10">
    <location>
        <begin position="110"/>
        <end position="116"/>
    </location>
    <ligand>
        <name>ATP</name>
        <dbReference type="ChEBI" id="CHEBI:30616"/>
    </ligand>
</feature>
<evidence type="ECO:0000313" key="16">
    <source>
        <dbReference type="EMBL" id="HJB59168.1"/>
    </source>
</evidence>
<organism evidence="16 17">
    <name type="scientific">Candidatus Faecalibacterium faecipullorum</name>
    <dbReference type="NCBI Taxonomy" id="2838578"/>
    <lineage>
        <taxon>Bacteria</taxon>
        <taxon>Bacillati</taxon>
        <taxon>Bacillota</taxon>
        <taxon>Clostridia</taxon>
        <taxon>Eubacteriales</taxon>
        <taxon>Oscillospiraceae</taxon>
        <taxon>Faecalibacterium</taxon>
    </lineage>
</organism>
<evidence type="ECO:0000256" key="4">
    <source>
        <dbReference type="ARBA" id="ARBA00022741"/>
    </source>
</evidence>
<dbReference type="InterPro" id="IPR004101">
    <property type="entry name" value="Mur_ligase_C"/>
</dbReference>
<evidence type="ECO:0000313" key="17">
    <source>
        <dbReference type="Proteomes" id="UP000824211"/>
    </source>
</evidence>
<keyword evidence="2 10" id="KW-0436">Ligase</keyword>
<dbReference type="SUPFAM" id="SSF53244">
    <property type="entry name" value="MurD-like peptide ligases, peptide-binding domain"/>
    <property type="match status" value="1"/>
</dbReference>
<feature type="domain" description="Mur ligase C-terminal" evidence="14">
    <location>
        <begin position="321"/>
        <end position="440"/>
    </location>
</feature>
<dbReference type="InterPro" id="IPR036565">
    <property type="entry name" value="Mur-like_cat_sf"/>
</dbReference>
<dbReference type="HAMAP" id="MF_02019">
    <property type="entry name" value="MurF"/>
    <property type="match status" value="1"/>
</dbReference>
<reference evidence="16" key="1">
    <citation type="journal article" date="2021" name="PeerJ">
        <title>Extensive microbial diversity within the chicken gut microbiome revealed by metagenomics and culture.</title>
        <authorList>
            <person name="Gilroy R."/>
            <person name="Ravi A."/>
            <person name="Getino M."/>
            <person name="Pursley I."/>
            <person name="Horton D.L."/>
            <person name="Alikhan N.F."/>
            <person name="Baker D."/>
            <person name="Gharbi K."/>
            <person name="Hall N."/>
            <person name="Watson M."/>
            <person name="Adriaenssens E.M."/>
            <person name="Foster-Nyarko E."/>
            <person name="Jarju S."/>
            <person name="Secka A."/>
            <person name="Antonio M."/>
            <person name="Oren A."/>
            <person name="Chaudhuri R.R."/>
            <person name="La Ragione R."/>
            <person name="Hildebrand F."/>
            <person name="Pallen M.J."/>
        </authorList>
    </citation>
    <scope>NUCLEOTIDE SEQUENCE</scope>
    <source>
        <strain evidence="16">ChiHjej9B8-13557</strain>
    </source>
</reference>
<feature type="domain" description="Mur ligase central" evidence="15">
    <location>
        <begin position="108"/>
        <end position="296"/>
    </location>
</feature>
<comment type="similarity">
    <text evidence="10">Belongs to the MurCDEF family. MurF subfamily.</text>
</comment>
<dbReference type="InterPro" id="IPR005863">
    <property type="entry name" value="UDP-N-AcMur_synth"/>
</dbReference>
<dbReference type="NCBIfam" id="TIGR01143">
    <property type="entry name" value="murF"/>
    <property type="match status" value="1"/>
</dbReference>
<dbReference type="SUPFAM" id="SSF63418">
    <property type="entry name" value="MurE/MurF N-terminal domain"/>
    <property type="match status" value="1"/>
</dbReference>
<dbReference type="GO" id="GO:0008360">
    <property type="term" value="P:regulation of cell shape"/>
    <property type="evidence" value="ECO:0007669"/>
    <property type="project" value="UniProtKB-KW"/>
</dbReference>
<dbReference type="SUPFAM" id="SSF53623">
    <property type="entry name" value="MurD-like peptide ligases, catalytic domain"/>
    <property type="match status" value="1"/>
</dbReference>
<feature type="domain" description="Mur ligase N-terminal catalytic" evidence="13">
    <location>
        <begin position="25"/>
        <end position="72"/>
    </location>
</feature>